<dbReference type="Proteomes" id="UP000704762">
    <property type="component" value="Unassembled WGS sequence"/>
</dbReference>
<dbReference type="InterPro" id="IPR036388">
    <property type="entry name" value="WH-like_DNA-bd_sf"/>
</dbReference>
<dbReference type="RefSeq" id="WP_204919946.1">
    <property type="nucleotide sequence ID" value="NZ_BAAAQP010000003.1"/>
</dbReference>
<dbReference type="PROSITE" id="PS01117">
    <property type="entry name" value="HTH_MARR_1"/>
    <property type="match status" value="1"/>
</dbReference>
<dbReference type="PRINTS" id="PR00598">
    <property type="entry name" value="HTHMARR"/>
</dbReference>
<dbReference type="Pfam" id="PF01047">
    <property type="entry name" value="MarR"/>
    <property type="match status" value="1"/>
</dbReference>
<dbReference type="GO" id="GO:0003677">
    <property type="term" value="F:DNA binding"/>
    <property type="evidence" value="ECO:0007669"/>
    <property type="project" value="UniProtKB-KW"/>
</dbReference>
<dbReference type="InterPro" id="IPR036390">
    <property type="entry name" value="WH_DNA-bd_sf"/>
</dbReference>
<evidence type="ECO:0000259" key="4">
    <source>
        <dbReference type="PROSITE" id="PS50995"/>
    </source>
</evidence>
<dbReference type="Gene3D" id="1.10.10.10">
    <property type="entry name" value="Winged helix-like DNA-binding domain superfamily/Winged helix DNA-binding domain"/>
    <property type="match status" value="1"/>
</dbReference>
<sequence>MSHEHNRKSTAIEDVDAVTDAVLNASRLLVAVSARSIASVDETITIAQFRLLVVLQMHGPLKSSTLADHLDVNPSTATRMLDRLVSADLVDRRANPDSRRELLISLTTKGERVVAQVTDKRRSEISNIVRRMPAETRTELVRALTAFTTFGDDVVVGNVPWL</sequence>
<protein>
    <submittedName>
        <fullName evidence="5">DNA-binding MarR family transcriptional regulator</fullName>
    </submittedName>
</protein>
<dbReference type="SMART" id="SM00347">
    <property type="entry name" value="HTH_MARR"/>
    <property type="match status" value="1"/>
</dbReference>
<evidence type="ECO:0000313" key="5">
    <source>
        <dbReference type="EMBL" id="MBM7800588.1"/>
    </source>
</evidence>
<feature type="domain" description="HTH marR-type" evidence="4">
    <location>
        <begin position="15"/>
        <end position="149"/>
    </location>
</feature>
<dbReference type="InterPro" id="IPR023187">
    <property type="entry name" value="Tscrpt_reg_MarR-type_CS"/>
</dbReference>
<name>A0ABS2RPB5_9ACTN</name>
<dbReference type="SUPFAM" id="SSF46785">
    <property type="entry name" value="Winged helix' DNA-binding domain"/>
    <property type="match status" value="1"/>
</dbReference>
<keyword evidence="6" id="KW-1185">Reference proteome</keyword>
<evidence type="ECO:0000256" key="3">
    <source>
        <dbReference type="ARBA" id="ARBA00023163"/>
    </source>
</evidence>
<dbReference type="PANTHER" id="PTHR42756:SF1">
    <property type="entry name" value="TRANSCRIPTIONAL REPRESSOR OF EMRAB OPERON"/>
    <property type="match status" value="1"/>
</dbReference>
<dbReference type="EMBL" id="JAFBCF010000001">
    <property type="protein sequence ID" value="MBM7800588.1"/>
    <property type="molecule type" value="Genomic_DNA"/>
</dbReference>
<evidence type="ECO:0000313" key="6">
    <source>
        <dbReference type="Proteomes" id="UP000704762"/>
    </source>
</evidence>
<keyword evidence="2 5" id="KW-0238">DNA-binding</keyword>
<keyword evidence="3" id="KW-0804">Transcription</keyword>
<accession>A0ABS2RPB5</accession>
<comment type="caution">
    <text evidence="5">The sequence shown here is derived from an EMBL/GenBank/DDBJ whole genome shotgun (WGS) entry which is preliminary data.</text>
</comment>
<dbReference type="InterPro" id="IPR000835">
    <property type="entry name" value="HTH_MarR-typ"/>
</dbReference>
<evidence type="ECO:0000256" key="1">
    <source>
        <dbReference type="ARBA" id="ARBA00023015"/>
    </source>
</evidence>
<keyword evidence="1" id="KW-0805">Transcription regulation</keyword>
<dbReference type="PROSITE" id="PS50995">
    <property type="entry name" value="HTH_MARR_2"/>
    <property type="match status" value="1"/>
</dbReference>
<evidence type="ECO:0000256" key="2">
    <source>
        <dbReference type="ARBA" id="ARBA00023125"/>
    </source>
</evidence>
<organism evidence="5 6">
    <name type="scientific">Microlunatus panaciterrae</name>
    <dbReference type="NCBI Taxonomy" id="400768"/>
    <lineage>
        <taxon>Bacteria</taxon>
        <taxon>Bacillati</taxon>
        <taxon>Actinomycetota</taxon>
        <taxon>Actinomycetes</taxon>
        <taxon>Propionibacteriales</taxon>
        <taxon>Propionibacteriaceae</taxon>
        <taxon>Microlunatus</taxon>
    </lineage>
</organism>
<gene>
    <name evidence="5" type="ORF">JOE57_003509</name>
</gene>
<proteinExistence type="predicted"/>
<reference evidence="5 6" key="1">
    <citation type="submission" date="2021-01" db="EMBL/GenBank/DDBJ databases">
        <title>Sequencing the genomes of 1000 actinobacteria strains.</title>
        <authorList>
            <person name="Klenk H.-P."/>
        </authorList>
    </citation>
    <scope>NUCLEOTIDE SEQUENCE [LARGE SCALE GENOMIC DNA]</scope>
    <source>
        <strain evidence="5 6">DSM 18662</strain>
    </source>
</reference>
<dbReference type="PANTHER" id="PTHR42756">
    <property type="entry name" value="TRANSCRIPTIONAL REGULATOR, MARR"/>
    <property type="match status" value="1"/>
</dbReference>